<evidence type="ECO:0000259" key="1">
    <source>
        <dbReference type="Pfam" id="PF13460"/>
    </source>
</evidence>
<dbReference type="Gene3D" id="3.40.50.720">
    <property type="entry name" value="NAD(P)-binding Rossmann-like Domain"/>
    <property type="match status" value="1"/>
</dbReference>
<comment type="caution">
    <text evidence="3">The sequence shown here is derived from an EMBL/GenBank/DDBJ whole genome shotgun (WGS) entry which is preliminary data.</text>
</comment>
<sequence>MPSMKLIVSGATGFVGQEIIRQSLSHPKIAKVVALARGPIVAPEKLPEGADASKLKSVVIQDYAVYPDEIKKEFSGADACIWTVAITPSKAKTYGFEVVKRICQTSAIAGLRSMHEAGTASPFRFLYMSGAAAERDQSKTPKFMPEYSLMRGETENQLLALASNLGGIELAVAKPGYITASGDLTRSALAAMVGLVSGIPSINVVDLVAAMIDQVVGGFEKEPLMPEDLIKIAGTLSKTTLFHGCEFIIDQDVWREPPLQGRAISANCVDPVLILKELDRTVMLPKKFTIRRRKFANMFSSLLAGLVALATFASGAATACNQTALLEFADAYVFAHENGQVSGLENIAENFTYIENNKTHEITSGIFYNAFVIDHRHTISDVIECATYTELIITRNVSGASTPHVIGTQIRHNPEDMSCYLIDLLVSSPGSWLFNATQTLYWAKRENWTLIEEGKRDSREALRTAADAYLDMWSNKSAIDAVPWGTPCARLEGSVYTGNGGPNDSCKPGIPTNNNQAPNSHRRYVIDESYGSIDVMCIFEHLANAPDSHEFRMENGKLRYVHTITLADSAVVHP</sequence>
<feature type="domain" description="DUF8021" evidence="2">
    <location>
        <begin position="455"/>
        <end position="565"/>
    </location>
</feature>
<evidence type="ECO:0000313" key="3">
    <source>
        <dbReference type="EMBL" id="TRX89166.1"/>
    </source>
</evidence>
<protein>
    <submittedName>
        <fullName evidence="3">Uncharacterized protein</fullName>
    </submittedName>
</protein>
<dbReference type="SUPFAM" id="SSF51735">
    <property type="entry name" value="NAD(P)-binding Rossmann-fold domains"/>
    <property type="match status" value="1"/>
</dbReference>
<gene>
    <name evidence="3" type="ORF">FHL15_009979</name>
</gene>
<organism evidence="3 4">
    <name type="scientific">Xylaria flabelliformis</name>
    <dbReference type="NCBI Taxonomy" id="2512241"/>
    <lineage>
        <taxon>Eukaryota</taxon>
        <taxon>Fungi</taxon>
        <taxon>Dikarya</taxon>
        <taxon>Ascomycota</taxon>
        <taxon>Pezizomycotina</taxon>
        <taxon>Sordariomycetes</taxon>
        <taxon>Xylariomycetidae</taxon>
        <taxon>Xylariales</taxon>
        <taxon>Xylariaceae</taxon>
        <taxon>Xylaria</taxon>
    </lineage>
</organism>
<dbReference type="OrthoDB" id="3504677at2759"/>
<dbReference type="InterPro" id="IPR058334">
    <property type="entry name" value="DUF8021"/>
</dbReference>
<dbReference type="PANTHER" id="PTHR14097:SF9">
    <property type="entry name" value="EPIMERASE, PUTATIVE (AFU_ORTHOLOGUE AFUA_8G07320)-RELATED"/>
    <property type="match status" value="1"/>
</dbReference>
<dbReference type="PANTHER" id="PTHR14097">
    <property type="entry name" value="OXIDOREDUCTASE HTATIP2"/>
    <property type="match status" value="1"/>
</dbReference>
<keyword evidence="4" id="KW-1185">Reference proteome</keyword>
<dbReference type="EMBL" id="VFLP01000072">
    <property type="protein sequence ID" value="TRX89166.1"/>
    <property type="molecule type" value="Genomic_DNA"/>
</dbReference>
<dbReference type="InterPro" id="IPR036291">
    <property type="entry name" value="NAD(P)-bd_dom_sf"/>
</dbReference>
<dbReference type="Proteomes" id="UP000319160">
    <property type="component" value="Unassembled WGS sequence"/>
</dbReference>
<dbReference type="STRING" id="2512241.A0A553HMM9"/>
<evidence type="ECO:0000313" key="4">
    <source>
        <dbReference type="Proteomes" id="UP000319160"/>
    </source>
</evidence>
<reference evidence="4" key="1">
    <citation type="submission" date="2019-06" db="EMBL/GenBank/DDBJ databases">
        <title>Draft genome sequence of the griseofulvin-producing fungus Xylaria cubensis strain G536.</title>
        <authorList>
            <person name="Mead M.E."/>
            <person name="Raja H.A."/>
            <person name="Steenwyk J.L."/>
            <person name="Knowles S.L."/>
            <person name="Oberlies N.H."/>
            <person name="Rokas A."/>
        </authorList>
    </citation>
    <scope>NUCLEOTIDE SEQUENCE [LARGE SCALE GENOMIC DNA]</scope>
    <source>
        <strain evidence="4">G536</strain>
    </source>
</reference>
<dbReference type="InterPro" id="IPR016040">
    <property type="entry name" value="NAD(P)-bd_dom"/>
</dbReference>
<name>A0A553HMM9_9PEZI</name>
<dbReference type="AlphaFoldDB" id="A0A553HMM9"/>
<feature type="domain" description="NAD(P)-binding" evidence="1">
    <location>
        <begin position="10"/>
        <end position="140"/>
    </location>
</feature>
<evidence type="ECO:0000259" key="2">
    <source>
        <dbReference type="Pfam" id="PF26061"/>
    </source>
</evidence>
<proteinExistence type="predicted"/>
<dbReference type="Pfam" id="PF26061">
    <property type="entry name" value="DUF8021"/>
    <property type="match status" value="1"/>
</dbReference>
<dbReference type="Pfam" id="PF13460">
    <property type="entry name" value="NAD_binding_10"/>
    <property type="match status" value="1"/>
</dbReference>
<accession>A0A553HMM9</accession>